<name>A0A078LQC8_CITKO</name>
<protein>
    <submittedName>
        <fullName evidence="1">Uncharacterized protein</fullName>
    </submittedName>
</protein>
<evidence type="ECO:0000313" key="1">
    <source>
        <dbReference type="EMBL" id="CDZ86524.1"/>
    </source>
</evidence>
<dbReference type="EMBL" id="LK931337">
    <property type="protein sequence ID" value="CDZ86524.1"/>
    <property type="molecule type" value="Genomic_DNA"/>
</dbReference>
<accession>A0A078LQC8</accession>
<dbReference type="AlphaFoldDB" id="A0A078LQC8"/>
<gene>
    <name evidence="1" type="ORF">BN1086_04775</name>
</gene>
<organism evidence="1">
    <name type="scientific">Citrobacter koseri</name>
    <name type="common">Citrobacter diversus</name>
    <dbReference type="NCBI Taxonomy" id="545"/>
    <lineage>
        <taxon>Bacteria</taxon>
        <taxon>Pseudomonadati</taxon>
        <taxon>Pseudomonadota</taxon>
        <taxon>Gammaproteobacteria</taxon>
        <taxon>Enterobacterales</taxon>
        <taxon>Enterobacteriaceae</taxon>
        <taxon>Citrobacter</taxon>
    </lineage>
</organism>
<reference evidence="1" key="1">
    <citation type="submission" date="2014-06" db="EMBL/GenBank/DDBJ databases">
        <authorList>
            <person name="Urmite Genomes Urmite Genomes"/>
        </authorList>
    </citation>
    <scope>NUCLEOTIDE SEQUENCE</scope>
</reference>
<proteinExistence type="predicted"/>
<sequence length="82" mass="9707">MPQFIFHNSNTFCHHLDRVQTTKQSHEKKRLSAARKITVSDITVTWASNKGHKEIKFIYTTSLKIRFKVFRNVQELFCQVVL</sequence>